<dbReference type="OrthoDB" id="6612333at2759"/>
<dbReference type="GO" id="GO:0008270">
    <property type="term" value="F:zinc ion binding"/>
    <property type="evidence" value="ECO:0007669"/>
    <property type="project" value="UniProtKB-KW"/>
</dbReference>
<evidence type="ECO:0000313" key="9">
    <source>
        <dbReference type="EMBL" id="OXA44371.1"/>
    </source>
</evidence>
<keyword evidence="2 9" id="KW-0645">Protease</keyword>
<evidence type="ECO:0000313" key="10">
    <source>
        <dbReference type="Proteomes" id="UP000198287"/>
    </source>
</evidence>
<accession>A0A226DIF4</accession>
<evidence type="ECO:0000256" key="7">
    <source>
        <dbReference type="ARBA" id="ARBA00022833"/>
    </source>
</evidence>
<dbReference type="GO" id="GO:0006508">
    <property type="term" value="P:proteolysis"/>
    <property type="evidence" value="ECO:0007669"/>
    <property type="project" value="UniProtKB-KW"/>
</dbReference>
<sequence length="508" mass="58225">MEGFKPLFKKFCKTRDSKVEKEIINIVKNRQASALAATYFYELTAEVRDLLNSDDCKIVSHLFLLLQQICEEAVEETADILQIIDQTYTNNLATYISKTKLSELKEKDFKELKLVDPPQEEKFELKENESQCPKCNAVVKFDAELGGFHVSCEPCDYIFCSNCRSPFHGFVDCETNSDKSCNPSTSSDADKNLSVDVRNKSAIKDFQLVRQSSGADAMDHEASFYENPINKTLTREEVNPAFDFEAESIPEKEWPWEKEKHTFTKIYKYPKYKSLEPNTWVEDELLENAIKITLEKENLTDTHTVLETFVIKYGSLKSDDDKQLIGMLSDKKIPSKKIVLALINTDFDNHGGHWLLGCVEIEKKKIIFFDSSIVMSPTFYRRPFFVLLKLLQVAYELEKEPFDPNKWKLIVALNSVQQNNDYDCGPMVVCNAYAISQGAIIRKVPSSKLVREWLLDVLLEASEKAKGDKGEVEKATDPWAVTREEKVAEFSPKHLKIEFAFIPSSHFL</sequence>
<gene>
    <name evidence="9" type="ORF">Fcan01_20478</name>
</gene>
<dbReference type="InterPro" id="IPR038765">
    <property type="entry name" value="Papain-like_cys_pep_sf"/>
</dbReference>
<comment type="similarity">
    <text evidence="1">Belongs to the peptidase C48 family.</text>
</comment>
<feature type="domain" description="Ubiquitin-like protease family profile" evidence="8">
    <location>
        <begin position="265"/>
        <end position="435"/>
    </location>
</feature>
<keyword evidence="10" id="KW-1185">Reference proteome</keyword>
<evidence type="ECO:0000256" key="3">
    <source>
        <dbReference type="ARBA" id="ARBA00022723"/>
    </source>
</evidence>
<dbReference type="PROSITE" id="PS50600">
    <property type="entry name" value="ULP_PROTEASE"/>
    <property type="match status" value="1"/>
</dbReference>
<dbReference type="EMBL" id="LNIX01000019">
    <property type="protein sequence ID" value="OXA44371.1"/>
    <property type="molecule type" value="Genomic_DNA"/>
</dbReference>
<proteinExistence type="inferred from homology"/>
<organism evidence="9 10">
    <name type="scientific">Folsomia candida</name>
    <name type="common">Springtail</name>
    <dbReference type="NCBI Taxonomy" id="158441"/>
    <lineage>
        <taxon>Eukaryota</taxon>
        <taxon>Metazoa</taxon>
        <taxon>Ecdysozoa</taxon>
        <taxon>Arthropoda</taxon>
        <taxon>Hexapoda</taxon>
        <taxon>Collembola</taxon>
        <taxon>Entomobryomorpha</taxon>
        <taxon>Isotomoidea</taxon>
        <taxon>Isotomidae</taxon>
        <taxon>Proisotominae</taxon>
        <taxon>Folsomia</taxon>
    </lineage>
</organism>
<comment type="caution">
    <text evidence="9">The sequence shown here is derived from an EMBL/GenBank/DDBJ whole genome shotgun (WGS) entry which is preliminary data.</text>
</comment>
<keyword evidence="7" id="KW-0862">Zinc</keyword>
<dbReference type="InterPro" id="IPR002867">
    <property type="entry name" value="IBR_dom"/>
</dbReference>
<dbReference type="CDD" id="cd20335">
    <property type="entry name" value="BRcat_RBR"/>
    <property type="match status" value="1"/>
</dbReference>
<evidence type="ECO:0000256" key="4">
    <source>
        <dbReference type="ARBA" id="ARBA00022771"/>
    </source>
</evidence>
<dbReference type="Proteomes" id="UP000198287">
    <property type="component" value="Unassembled WGS sequence"/>
</dbReference>
<name>A0A226DIF4_FOLCA</name>
<keyword evidence="6" id="KW-0378">Hydrolase</keyword>
<dbReference type="SUPFAM" id="SSF54001">
    <property type="entry name" value="Cysteine proteinases"/>
    <property type="match status" value="1"/>
</dbReference>
<dbReference type="SMART" id="SM00647">
    <property type="entry name" value="IBR"/>
    <property type="match status" value="1"/>
</dbReference>
<reference evidence="9 10" key="1">
    <citation type="submission" date="2015-12" db="EMBL/GenBank/DDBJ databases">
        <title>The genome of Folsomia candida.</title>
        <authorList>
            <person name="Faddeeva A."/>
            <person name="Derks M.F."/>
            <person name="Anvar Y."/>
            <person name="Smit S."/>
            <person name="Van Straalen N."/>
            <person name="Roelofs D."/>
        </authorList>
    </citation>
    <scope>NUCLEOTIDE SEQUENCE [LARGE SCALE GENOMIC DNA]</scope>
    <source>
        <strain evidence="9 10">VU population</strain>
        <tissue evidence="9">Whole body</tissue>
    </source>
</reference>
<evidence type="ECO:0000256" key="2">
    <source>
        <dbReference type="ARBA" id="ARBA00022670"/>
    </source>
</evidence>
<keyword evidence="4" id="KW-0863">Zinc-finger</keyword>
<protein>
    <submittedName>
        <fullName evidence="9">Sentrin-specific protease 3</fullName>
    </submittedName>
</protein>
<dbReference type="Pfam" id="PF02902">
    <property type="entry name" value="Peptidase_C48"/>
    <property type="match status" value="1"/>
</dbReference>
<dbReference type="SUPFAM" id="SSF57850">
    <property type="entry name" value="RING/U-box"/>
    <property type="match status" value="1"/>
</dbReference>
<evidence type="ECO:0000259" key="8">
    <source>
        <dbReference type="PROSITE" id="PS50600"/>
    </source>
</evidence>
<dbReference type="Pfam" id="PF22191">
    <property type="entry name" value="IBR_1"/>
    <property type="match status" value="1"/>
</dbReference>
<evidence type="ECO:0000256" key="6">
    <source>
        <dbReference type="ARBA" id="ARBA00022801"/>
    </source>
</evidence>
<dbReference type="Gene3D" id="3.40.395.10">
    <property type="entry name" value="Adenoviral Proteinase, Chain A"/>
    <property type="match status" value="1"/>
</dbReference>
<keyword evidence="3" id="KW-0479">Metal-binding</keyword>
<dbReference type="AlphaFoldDB" id="A0A226DIF4"/>
<dbReference type="Gene3D" id="2.20.25.20">
    <property type="match status" value="1"/>
</dbReference>
<dbReference type="GO" id="GO:0008234">
    <property type="term" value="F:cysteine-type peptidase activity"/>
    <property type="evidence" value="ECO:0007669"/>
    <property type="project" value="InterPro"/>
</dbReference>
<dbReference type="InterPro" id="IPR003653">
    <property type="entry name" value="Peptidase_C48_C"/>
</dbReference>
<keyword evidence="5" id="KW-0833">Ubl conjugation pathway</keyword>
<evidence type="ECO:0000256" key="1">
    <source>
        <dbReference type="ARBA" id="ARBA00005234"/>
    </source>
</evidence>
<evidence type="ECO:0000256" key="5">
    <source>
        <dbReference type="ARBA" id="ARBA00022786"/>
    </source>
</evidence>
<dbReference type="STRING" id="158441.A0A226DIF4"/>